<dbReference type="Proteomes" id="UP000693946">
    <property type="component" value="Unassembled WGS sequence"/>
</dbReference>
<comment type="similarity">
    <text evidence="1">Belongs to the TRAFAC class myosin-kinesin ATPase superfamily. Kinesin family.</text>
</comment>
<keyword evidence="5" id="KW-1185">Reference proteome</keyword>
<evidence type="ECO:0000259" key="3">
    <source>
        <dbReference type="PROSITE" id="PS50067"/>
    </source>
</evidence>
<comment type="caution">
    <text evidence="1">Lacks conserved residue(s) required for the propagation of feature annotation.</text>
</comment>
<dbReference type="GO" id="GO:0008017">
    <property type="term" value="F:microtubule binding"/>
    <property type="evidence" value="ECO:0007669"/>
    <property type="project" value="InterPro"/>
</dbReference>
<reference evidence="4 5" key="1">
    <citation type="journal article" date="2021" name="Sci. Rep.">
        <title>Chromosome anchoring in Senegalese sole (Solea senegalensis) reveals sex-associated markers and genome rearrangements in flatfish.</title>
        <authorList>
            <person name="Guerrero-Cozar I."/>
            <person name="Gomez-Garrido J."/>
            <person name="Berbel C."/>
            <person name="Martinez-Blanch J.F."/>
            <person name="Alioto T."/>
            <person name="Claros M.G."/>
            <person name="Gagnaire P.A."/>
            <person name="Manchado M."/>
        </authorList>
    </citation>
    <scope>NUCLEOTIDE SEQUENCE [LARGE SCALE GENOMIC DNA]</scope>
    <source>
        <strain evidence="4">Sse05_10M</strain>
    </source>
</reference>
<dbReference type="InterPro" id="IPR001752">
    <property type="entry name" value="Kinesin_motor_dom"/>
</dbReference>
<gene>
    <name evidence="4" type="ORF">JOB18_025906</name>
</gene>
<evidence type="ECO:0000256" key="2">
    <source>
        <dbReference type="SAM" id="MobiDB-lite"/>
    </source>
</evidence>
<evidence type="ECO:0000313" key="5">
    <source>
        <dbReference type="Proteomes" id="UP000693946"/>
    </source>
</evidence>
<organism evidence="4 5">
    <name type="scientific">Solea senegalensis</name>
    <name type="common">Senegalese sole</name>
    <dbReference type="NCBI Taxonomy" id="28829"/>
    <lineage>
        <taxon>Eukaryota</taxon>
        <taxon>Metazoa</taxon>
        <taxon>Chordata</taxon>
        <taxon>Craniata</taxon>
        <taxon>Vertebrata</taxon>
        <taxon>Euteleostomi</taxon>
        <taxon>Actinopterygii</taxon>
        <taxon>Neopterygii</taxon>
        <taxon>Teleostei</taxon>
        <taxon>Neoteleostei</taxon>
        <taxon>Acanthomorphata</taxon>
        <taxon>Carangaria</taxon>
        <taxon>Pleuronectiformes</taxon>
        <taxon>Pleuronectoidei</taxon>
        <taxon>Soleidae</taxon>
        <taxon>Solea</taxon>
    </lineage>
</organism>
<feature type="region of interest" description="Disordered" evidence="2">
    <location>
        <begin position="14"/>
        <end position="90"/>
    </location>
</feature>
<feature type="compositionally biased region" description="Low complexity" evidence="2">
    <location>
        <begin position="14"/>
        <end position="25"/>
    </location>
</feature>
<dbReference type="EMBL" id="JAGKHQ010000953">
    <property type="protein sequence ID" value="KAG7462400.1"/>
    <property type="molecule type" value="Genomic_DNA"/>
</dbReference>
<evidence type="ECO:0000313" key="4">
    <source>
        <dbReference type="EMBL" id="KAG7462400.1"/>
    </source>
</evidence>
<dbReference type="GO" id="GO:0005524">
    <property type="term" value="F:ATP binding"/>
    <property type="evidence" value="ECO:0007669"/>
    <property type="project" value="InterPro"/>
</dbReference>
<evidence type="ECO:0000256" key="1">
    <source>
        <dbReference type="PROSITE-ProRule" id="PRU00283"/>
    </source>
</evidence>
<comment type="caution">
    <text evidence="4">The sequence shown here is derived from an EMBL/GenBank/DDBJ whole genome shotgun (WGS) entry which is preliminary data.</text>
</comment>
<protein>
    <submittedName>
        <fullName evidence="4">Kinesin KIFC3 isoform X1</fullName>
    </submittedName>
</protein>
<proteinExistence type="inferred from homology"/>
<feature type="compositionally biased region" description="Low complexity" evidence="2">
    <location>
        <begin position="58"/>
        <end position="86"/>
    </location>
</feature>
<accession>A0AAV6PFZ6</accession>
<dbReference type="PROSITE" id="PS50067">
    <property type="entry name" value="KINESIN_MOTOR_2"/>
    <property type="match status" value="1"/>
</dbReference>
<sequence>MSESVCSLKFAQRVRSVELNSSSSSTRRHENSSTSSSPTHDSVELDSPPVTPVPLPISRASSVGSTLSSASRTPSSSRRRSQSQLSTGKKECTHTHTVIMPLPGFCHNLCVPHFLNYNSSSHSHFCKFNKTLNQFLISSSIILFY</sequence>
<dbReference type="GO" id="GO:0003777">
    <property type="term" value="F:microtubule motor activity"/>
    <property type="evidence" value="ECO:0007669"/>
    <property type="project" value="InterPro"/>
</dbReference>
<dbReference type="GO" id="GO:0007018">
    <property type="term" value="P:microtubule-based movement"/>
    <property type="evidence" value="ECO:0007669"/>
    <property type="project" value="InterPro"/>
</dbReference>
<feature type="domain" description="Kinesin motor" evidence="3">
    <location>
        <begin position="1"/>
        <end position="17"/>
    </location>
</feature>
<dbReference type="AlphaFoldDB" id="A0AAV6PFZ6"/>
<name>A0AAV6PFZ6_SOLSE</name>